<gene>
    <name evidence="1" type="ORF">LCGC14_0208570</name>
</gene>
<organism evidence="1">
    <name type="scientific">marine sediment metagenome</name>
    <dbReference type="NCBI Taxonomy" id="412755"/>
    <lineage>
        <taxon>unclassified sequences</taxon>
        <taxon>metagenomes</taxon>
        <taxon>ecological metagenomes</taxon>
    </lineage>
</organism>
<evidence type="ECO:0000313" key="1">
    <source>
        <dbReference type="EMBL" id="KKN92366.1"/>
    </source>
</evidence>
<dbReference type="AlphaFoldDB" id="A0A0F9X0S5"/>
<dbReference type="EMBL" id="LAZR01000095">
    <property type="protein sequence ID" value="KKN92366.1"/>
    <property type="molecule type" value="Genomic_DNA"/>
</dbReference>
<reference evidence="1" key="1">
    <citation type="journal article" date="2015" name="Nature">
        <title>Complex archaea that bridge the gap between prokaryotes and eukaryotes.</title>
        <authorList>
            <person name="Spang A."/>
            <person name="Saw J.H."/>
            <person name="Jorgensen S.L."/>
            <person name="Zaremba-Niedzwiedzka K."/>
            <person name="Martijn J."/>
            <person name="Lind A.E."/>
            <person name="van Eijk R."/>
            <person name="Schleper C."/>
            <person name="Guy L."/>
            <person name="Ettema T.J."/>
        </authorList>
    </citation>
    <scope>NUCLEOTIDE SEQUENCE</scope>
</reference>
<proteinExistence type="predicted"/>
<sequence>MRNWREWFITPEDETPAYETEDDLRVLTGSGHMGEDKALHTRKKLPPRCATCKKFVGFDTGMHLLLTGQWRVHISCFAEVLERHYKDGELIDFTDGSIRKIEYDDS</sequence>
<accession>A0A0F9X0S5</accession>
<comment type="caution">
    <text evidence="1">The sequence shown here is derived from an EMBL/GenBank/DDBJ whole genome shotgun (WGS) entry which is preliminary data.</text>
</comment>
<protein>
    <submittedName>
        <fullName evidence="1">Uncharacterized protein</fullName>
    </submittedName>
</protein>
<name>A0A0F9X0S5_9ZZZZ</name>